<dbReference type="AlphaFoldDB" id="A0A0M0KN50"/>
<evidence type="ECO:0000313" key="1">
    <source>
        <dbReference type="EMBL" id="KOO40017.1"/>
    </source>
</evidence>
<dbReference type="Pfam" id="PF17279">
    <property type="entry name" value="DUF5344"/>
    <property type="match status" value="1"/>
</dbReference>
<protein>
    <submittedName>
        <fullName evidence="1">Uncharacterized protein</fullName>
    </submittedName>
</protein>
<organism evidence="1">
    <name type="scientific">Halalkalibacterium halodurans</name>
    <name type="common">Bacillus halodurans</name>
    <dbReference type="NCBI Taxonomy" id="86665"/>
    <lineage>
        <taxon>Bacteria</taxon>
        <taxon>Bacillati</taxon>
        <taxon>Bacillota</taxon>
        <taxon>Bacilli</taxon>
        <taxon>Bacillales</taxon>
        <taxon>Bacillaceae</taxon>
        <taxon>Halalkalibacterium (ex Joshi et al. 2022)</taxon>
    </lineage>
</organism>
<reference evidence="1" key="1">
    <citation type="submission" date="2015-08" db="EMBL/GenBank/DDBJ databases">
        <title>Complete DNA Sequence of Pseudomonas syringae pv. actinidiae, the Causal Agent of Kiwifruit Canker Disease.</title>
        <authorList>
            <person name="Rikkerink E.H.A."/>
            <person name="Fineran P.C."/>
        </authorList>
    </citation>
    <scope>NUCLEOTIDE SEQUENCE</scope>
    <source>
        <strain evidence="1">DSM 13666</strain>
    </source>
</reference>
<name>A0A0M0KN50_ALKHA</name>
<proteinExistence type="predicted"/>
<dbReference type="PATRIC" id="fig|136160.3.peg.3490"/>
<dbReference type="EMBL" id="LILD01000001">
    <property type="protein sequence ID" value="KOO40017.1"/>
    <property type="molecule type" value="Genomic_DNA"/>
</dbReference>
<sequence length="88" mass="9614">MIMEIKVNVAEANALLQSVGELAGSFQAVPVSTSADDLDMMTEVDAVKVELDEYVQAYMAALYQTEVELQSLIQGYETVDHELAGLMK</sequence>
<dbReference type="InterPro" id="IPR046318">
    <property type="entry name" value="DUF5344"/>
</dbReference>
<gene>
    <name evidence="1" type="ORF">AMD02_15045</name>
</gene>
<accession>A0A0M0KN50</accession>
<comment type="caution">
    <text evidence="1">The sequence shown here is derived from an EMBL/GenBank/DDBJ whole genome shotgun (WGS) entry which is preliminary data.</text>
</comment>